<organism evidence="2 3">
    <name type="scientific">Pseudoalteromonas denitrificans DSM 6059</name>
    <dbReference type="NCBI Taxonomy" id="1123010"/>
    <lineage>
        <taxon>Bacteria</taxon>
        <taxon>Pseudomonadati</taxon>
        <taxon>Pseudomonadota</taxon>
        <taxon>Gammaproteobacteria</taxon>
        <taxon>Alteromonadales</taxon>
        <taxon>Pseudoalteromonadaceae</taxon>
        <taxon>Pseudoalteromonas</taxon>
    </lineage>
</organism>
<dbReference type="SUPFAM" id="SSF51197">
    <property type="entry name" value="Clavaminate synthase-like"/>
    <property type="match status" value="1"/>
</dbReference>
<dbReference type="SMR" id="A0A1I1JIX9"/>
<dbReference type="SMART" id="SM00558">
    <property type="entry name" value="JmjC"/>
    <property type="match status" value="1"/>
</dbReference>
<feature type="domain" description="JmjC" evidence="1">
    <location>
        <begin position="97"/>
        <end position="268"/>
    </location>
</feature>
<protein>
    <submittedName>
        <fullName evidence="2">Cupin-like domain-containing protein</fullName>
    </submittedName>
</protein>
<dbReference type="RefSeq" id="WP_091982884.1">
    <property type="nucleotide sequence ID" value="NZ_FOLO01000010.1"/>
</dbReference>
<proteinExistence type="predicted"/>
<dbReference type="InterPro" id="IPR041667">
    <property type="entry name" value="Cupin_8"/>
</dbReference>
<dbReference type="PROSITE" id="PS51184">
    <property type="entry name" value="JMJC"/>
    <property type="match status" value="1"/>
</dbReference>
<gene>
    <name evidence="2" type="ORF">SAMN02745724_01776</name>
</gene>
<dbReference type="EMBL" id="FOLO01000010">
    <property type="protein sequence ID" value="SFC48569.1"/>
    <property type="molecule type" value="Genomic_DNA"/>
</dbReference>
<dbReference type="AlphaFoldDB" id="A0A1I1JIX9"/>
<evidence type="ECO:0000259" key="1">
    <source>
        <dbReference type="PROSITE" id="PS51184"/>
    </source>
</evidence>
<evidence type="ECO:0000313" key="2">
    <source>
        <dbReference type="EMBL" id="SFC48569.1"/>
    </source>
</evidence>
<dbReference type="OrthoDB" id="479699at2"/>
<dbReference type="Proteomes" id="UP000198862">
    <property type="component" value="Unassembled WGS sequence"/>
</dbReference>
<reference evidence="2 3" key="1">
    <citation type="submission" date="2016-10" db="EMBL/GenBank/DDBJ databases">
        <authorList>
            <person name="de Groot N.N."/>
        </authorList>
    </citation>
    <scope>NUCLEOTIDE SEQUENCE [LARGE SCALE GENOMIC DNA]</scope>
    <source>
        <strain evidence="2 3">DSM 6059</strain>
    </source>
</reference>
<keyword evidence="3" id="KW-1185">Reference proteome</keyword>
<name>A0A1I1JIX9_9GAMM</name>
<accession>A0A1I1JIX9</accession>
<evidence type="ECO:0000313" key="3">
    <source>
        <dbReference type="Proteomes" id="UP000198862"/>
    </source>
</evidence>
<dbReference type="PANTHER" id="PTHR12461">
    <property type="entry name" value="HYPOXIA-INDUCIBLE FACTOR 1 ALPHA INHIBITOR-RELATED"/>
    <property type="match status" value="1"/>
</dbReference>
<dbReference type="Pfam" id="PF13621">
    <property type="entry name" value="Cupin_8"/>
    <property type="match status" value="1"/>
</dbReference>
<dbReference type="Gene3D" id="2.60.120.650">
    <property type="entry name" value="Cupin"/>
    <property type="match status" value="1"/>
</dbReference>
<sequence length="332" mass="37937">MKNIKIVENCQPDEISEYITLSEEPILLKGLVKNWPAVKACNKSVVETVQYLNFFYKNADLDALIGEPDIKGRFFYNKDNNGFNFTHTRTKLTTILDNIQKYQKDDTPPAFYIGSTAIESCLPGFKDINDLVIPGTESTTSIWIGNQTRVAAHYDEPDNIACVVAGKRRFTLFPPAQIKNLYIGGLNNGPGGRSMSLVDFDAPDYDKYPNFKTALEHAQIAELEPGDAIFIPSMWWHQVEGLETLNILVNYWWNQQAKYIGSPYSAFKHSLMTIKDLPKGQRESWFELFKHYVFDNDEDNYNHIPDHQKGILKKLDKNSVKKLKADLLNSLK</sequence>
<dbReference type="InterPro" id="IPR003347">
    <property type="entry name" value="JmjC_dom"/>
</dbReference>
<dbReference type="STRING" id="1123010.SAMN02745724_01776"/>
<dbReference type="PANTHER" id="PTHR12461:SF105">
    <property type="entry name" value="HYPOXIA-INDUCIBLE FACTOR 1-ALPHA INHIBITOR"/>
    <property type="match status" value="1"/>
</dbReference>